<accession>A0A1S3B9A2</accession>
<evidence type="ECO:0000256" key="1">
    <source>
        <dbReference type="ARBA" id="ARBA00004123"/>
    </source>
</evidence>
<evidence type="ECO:0000256" key="6">
    <source>
        <dbReference type="SAM" id="MobiDB-lite"/>
    </source>
</evidence>
<dbReference type="GO" id="GO:0005634">
    <property type="term" value="C:nucleus"/>
    <property type="evidence" value="ECO:0007669"/>
    <property type="project" value="UniProtKB-SubCell"/>
</dbReference>
<evidence type="ECO:0000313" key="11">
    <source>
        <dbReference type="RefSeq" id="XP_008443981.1"/>
    </source>
</evidence>
<keyword evidence="2" id="KW-0805">Transcription regulation</keyword>
<dbReference type="Pfam" id="PF01429">
    <property type="entry name" value="MBD"/>
    <property type="match status" value="1"/>
</dbReference>
<dbReference type="Gramene" id="MELO3C010329.2.1">
    <property type="protein sequence ID" value="MELO3C010329.2.1"/>
    <property type="gene ID" value="MELO3C010329.2"/>
</dbReference>
<feature type="region of interest" description="Disordered" evidence="6">
    <location>
        <begin position="67"/>
        <end position="110"/>
    </location>
</feature>
<gene>
    <name evidence="10 11" type="primary">LOC103487437</name>
    <name evidence="8" type="synonym">103487437</name>
</gene>
<dbReference type="InterPro" id="IPR001739">
    <property type="entry name" value="Methyl_CpG_DNA-bd"/>
</dbReference>
<evidence type="ECO:0000256" key="5">
    <source>
        <dbReference type="ARBA" id="ARBA00023242"/>
    </source>
</evidence>
<dbReference type="Proteomes" id="UP001652600">
    <property type="component" value="Chromosome 2"/>
</dbReference>
<dbReference type="SMR" id="A0A1S3B9A2"/>
<sequence>MASTLEKQGSKEDVLFLELPAPPGWNKKFLPKLDGITKKNEIIFIAPTGEEIHNKRQLDQYLKSHPGNLASSEFDWGTGETPRRSARISEKAKATPPSPHIERPKKRTRKQALLKKFEDKETVVVPDGFEEAGVHKEDETNVDSEVKEIQVEGKYENRKLEDEKLKAETTPTPAEMAEEGRQSDDDECKKLAKTKQGSEGSEDARKENQNLEGTKGE</sequence>
<evidence type="ECO:0000256" key="4">
    <source>
        <dbReference type="ARBA" id="ARBA00023163"/>
    </source>
</evidence>
<keyword evidence="9" id="KW-1185">Reference proteome</keyword>
<keyword evidence="5" id="KW-0539">Nucleus</keyword>
<dbReference type="InterPro" id="IPR016177">
    <property type="entry name" value="DNA-bd_dom_sf"/>
</dbReference>
<dbReference type="PROSITE" id="PS50982">
    <property type="entry name" value="MBD"/>
    <property type="match status" value="1"/>
</dbReference>
<feature type="compositionally biased region" description="Basic and acidic residues" evidence="6">
    <location>
        <begin position="202"/>
        <end position="217"/>
    </location>
</feature>
<reference evidence="8" key="1">
    <citation type="submission" date="2023-03" db="UniProtKB">
        <authorList>
            <consortium name="EnsemblPlants"/>
        </authorList>
    </citation>
    <scope>IDENTIFICATION</scope>
</reference>
<keyword evidence="3" id="KW-0238">DNA-binding</keyword>
<dbReference type="AlphaFoldDB" id="A0A1S3B9A2"/>
<evidence type="ECO:0000313" key="9">
    <source>
        <dbReference type="Proteomes" id="UP001652600"/>
    </source>
</evidence>
<dbReference type="KEGG" id="cmo:103487437"/>
<dbReference type="RefSeq" id="XP_008443980.1">
    <property type="nucleotide sequence ID" value="XM_008445758.2"/>
</dbReference>
<evidence type="ECO:0000259" key="7">
    <source>
        <dbReference type="PROSITE" id="PS50982"/>
    </source>
</evidence>
<dbReference type="InterPro" id="IPR039622">
    <property type="entry name" value="MBD10/11"/>
</dbReference>
<dbReference type="PANTHER" id="PTHR33729:SF6">
    <property type="entry name" value="METHYL-CPG-BINDING DOMAIN-CONTAINING PROTEIN 11"/>
    <property type="match status" value="1"/>
</dbReference>
<evidence type="ECO:0000256" key="3">
    <source>
        <dbReference type="ARBA" id="ARBA00023125"/>
    </source>
</evidence>
<comment type="subcellular location">
    <subcellularLocation>
        <location evidence="1">Nucleus</location>
    </subcellularLocation>
</comment>
<dbReference type="OrthoDB" id="1435582at2759"/>
<dbReference type="GeneID" id="103487437"/>
<evidence type="ECO:0000313" key="8">
    <source>
        <dbReference type="EnsemblPlants" id="MELO3C010329.2.1"/>
    </source>
</evidence>
<proteinExistence type="predicted"/>
<feature type="compositionally biased region" description="Basic and acidic residues" evidence="6">
    <location>
        <begin position="132"/>
        <end position="167"/>
    </location>
</feature>
<dbReference type="PANTHER" id="PTHR33729">
    <property type="entry name" value="METHYL-CPG BINDING DOMAIN CONTAINING PROTEIN, EXPRESSED"/>
    <property type="match status" value="1"/>
</dbReference>
<protein>
    <submittedName>
        <fullName evidence="10 11">Methyl-CpG-binding domain-containing protein 11-like</fullName>
    </submittedName>
</protein>
<dbReference type="Gene3D" id="3.30.890.10">
    <property type="entry name" value="Methyl-cpg-binding Protein 2, Chain A"/>
    <property type="match status" value="1"/>
</dbReference>
<evidence type="ECO:0000256" key="2">
    <source>
        <dbReference type="ARBA" id="ARBA00023015"/>
    </source>
</evidence>
<dbReference type="SUPFAM" id="SSF54171">
    <property type="entry name" value="DNA-binding domain"/>
    <property type="match status" value="1"/>
</dbReference>
<dbReference type="RefSeq" id="XP_008443981.1">
    <property type="nucleotide sequence ID" value="XM_008445759.2"/>
</dbReference>
<dbReference type="GO" id="GO:0003677">
    <property type="term" value="F:DNA binding"/>
    <property type="evidence" value="ECO:0007669"/>
    <property type="project" value="UniProtKB-KW"/>
</dbReference>
<keyword evidence="4" id="KW-0804">Transcription</keyword>
<feature type="region of interest" description="Disordered" evidence="6">
    <location>
        <begin position="129"/>
        <end position="217"/>
    </location>
</feature>
<feature type="domain" description="MBD" evidence="7">
    <location>
        <begin position="11"/>
        <end position="81"/>
    </location>
</feature>
<organism evidence="9 10">
    <name type="scientific">Cucumis melo</name>
    <name type="common">Muskmelon</name>
    <dbReference type="NCBI Taxonomy" id="3656"/>
    <lineage>
        <taxon>Eukaryota</taxon>
        <taxon>Viridiplantae</taxon>
        <taxon>Streptophyta</taxon>
        <taxon>Embryophyta</taxon>
        <taxon>Tracheophyta</taxon>
        <taxon>Spermatophyta</taxon>
        <taxon>Magnoliopsida</taxon>
        <taxon>eudicotyledons</taxon>
        <taxon>Gunneridae</taxon>
        <taxon>Pentapetalae</taxon>
        <taxon>rosids</taxon>
        <taxon>fabids</taxon>
        <taxon>Cucurbitales</taxon>
        <taxon>Cucurbitaceae</taxon>
        <taxon>Benincaseae</taxon>
        <taxon>Cucumis</taxon>
    </lineage>
</organism>
<feature type="compositionally biased region" description="Basic and acidic residues" evidence="6">
    <location>
        <begin position="178"/>
        <end position="190"/>
    </location>
</feature>
<dbReference type="eggNOG" id="ENOG502RYIM">
    <property type="taxonomic scope" value="Eukaryota"/>
</dbReference>
<dbReference type="EnsemblPlants" id="MELO3C010329.2.1">
    <property type="protein sequence ID" value="MELO3C010329.2.1"/>
    <property type="gene ID" value="MELO3C010329.2"/>
</dbReference>
<reference evidence="9" key="3">
    <citation type="submission" date="2025-05" db="UniProtKB">
        <authorList>
            <consortium name="RefSeq"/>
        </authorList>
    </citation>
    <scope>NUCLEOTIDE SEQUENCE [LARGE SCALE GENOMIC DNA]</scope>
</reference>
<evidence type="ECO:0000313" key="10">
    <source>
        <dbReference type="RefSeq" id="XP_008443980.1"/>
    </source>
</evidence>
<reference evidence="10" key="2">
    <citation type="submission" date="2025-04" db="UniProtKB">
        <authorList>
            <consortium name="RefSeq"/>
        </authorList>
    </citation>
    <scope>IDENTIFICATION</scope>
</reference>
<dbReference type="CDD" id="cd00122">
    <property type="entry name" value="MBD"/>
    <property type="match status" value="1"/>
</dbReference>
<name>A0A1S3B9A2_CUCME</name>
<feature type="compositionally biased region" description="Basic and acidic residues" evidence="6">
    <location>
        <begin position="81"/>
        <end position="93"/>
    </location>
</feature>